<dbReference type="EMBL" id="VRMN01000007">
    <property type="protein sequence ID" value="KAA8493180.1"/>
    <property type="molecule type" value="Genomic_DNA"/>
</dbReference>
<dbReference type="Proteomes" id="UP000324585">
    <property type="component" value="Unassembled WGS sequence"/>
</dbReference>
<sequence>MGLGQSIESAQHERARGVDPDGHVISTRPAGTIRRGRGGAATPVSDAPQHVPYSQRQALSSTAVPGATGYGGYYYKAGEAPRGSVLHLHDRVDLYYDASPTFQLRRNMKVDHGRHVIKLGADMDLVQWGMRTSLKWQPARPGDSMLFPSFGMYGSPVPEVFQVRFCIFTDTSAQFRLGVGWHIQKKQPTITLDMKSGQRIRPRLGGRSLAHPSPPGLEYDAKMAMNSGSIVKATVSCDLPASGNLFGPNAEGVKFSVHNLRIKQHVDGSAFPKMREIVHNMFSNNSPGRPPRAAPQNAEGDELQQYQLDARQA</sequence>
<accession>A0A5J4YQB3</accession>
<comment type="caution">
    <text evidence="2">The sequence shown here is derived from an EMBL/GenBank/DDBJ whole genome shotgun (WGS) entry which is preliminary data.</text>
</comment>
<gene>
    <name evidence="2" type="ORF">FVE85_8625</name>
</gene>
<dbReference type="AlphaFoldDB" id="A0A5J4YQB3"/>
<reference evidence="3" key="1">
    <citation type="journal article" date="2019" name="Nat. Commun.">
        <title>Expansion of phycobilisome linker gene families in mesophilic red algae.</title>
        <authorList>
            <person name="Lee J."/>
            <person name="Kim D."/>
            <person name="Bhattacharya D."/>
            <person name="Yoon H.S."/>
        </authorList>
    </citation>
    <scope>NUCLEOTIDE SEQUENCE [LARGE SCALE GENOMIC DNA]</scope>
    <source>
        <strain evidence="3">CCMP 1328</strain>
    </source>
</reference>
<evidence type="ECO:0000313" key="2">
    <source>
        <dbReference type="EMBL" id="KAA8493180.1"/>
    </source>
</evidence>
<name>A0A5J4YQB3_PORPP</name>
<feature type="region of interest" description="Disordered" evidence="1">
    <location>
        <begin position="282"/>
        <end position="313"/>
    </location>
</feature>
<keyword evidence="3" id="KW-1185">Reference proteome</keyword>
<feature type="compositionally biased region" description="Basic and acidic residues" evidence="1">
    <location>
        <begin position="10"/>
        <end position="22"/>
    </location>
</feature>
<organism evidence="2 3">
    <name type="scientific">Porphyridium purpureum</name>
    <name type="common">Red alga</name>
    <name type="synonym">Porphyridium cruentum</name>
    <dbReference type="NCBI Taxonomy" id="35688"/>
    <lineage>
        <taxon>Eukaryota</taxon>
        <taxon>Rhodophyta</taxon>
        <taxon>Bangiophyceae</taxon>
        <taxon>Porphyridiales</taxon>
        <taxon>Porphyridiaceae</taxon>
        <taxon>Porphyridium</taxon>
    </lineage>
</organism>
<evidence type="ECO:0000256" key="1">
    <source>
        <dbReference type="SAM" id="MobiDB-lite"/>
    </source>
</evidence>
<feature type="region of interest" description="Disordered" evidence="1">
    <location>
        <begin position="1"/>
        <end position="48"/>
    </location>
</feature>
<protein>
    <submittedName>
        <fullName evidence="2">Uncharacterized protein</fullName>
    </submittedName>
</protein>
<evidence type="ECO:0000313" key="3">
    <source>
        <dbReference type="Proteomes" id="UP000324585"/>
    </source>
</evidence>
<proteinExistence type="predicted"/>